<dbReference type="EMBL" id="JAGGJR010000013">
    <property type="protein sequence ID" value="MBP1875952.1"/>
    <property type="molecule type" value="Genomic_DNA"/>
</dbReference>
<protein>
    <submittedName>
        <fullName evidence="1">Uncharacterized protein</fullName>
    </submittedName>
</protein>
<evidence type="ECO:0000313" key="1">
    <source>
        <dbReference type="EMBL" id="MBP1875952.1"/>
    </source>
</evidence>
<evidence type="ECO:0000313" key="2">
    <source>
        <dbReference type="Proteomes" id="UP000823773"/>
    </source>
</evidence>
<reference evidence="1" key="1">
    <citation type="submission" date="2021-03" db="EMBL/GenBank/DDBJ databases">
        <title>Genomic Encyclopedia of Type Strains, Phase IV (KMG-IV): sequencing the most valuable type-strain genomes for metagenomic binning, comparative biology and taxonomic classification.</title>
        <authorList>
            <person name="Goeker M."/>
        </authorList>
    </citation>
    <scope>NUCLEOTIDE SEQUENCE</scope>
    <source>
        <strain evidence="1">DSM 18131</strain>
    </source>
</reference>
<comment type="caution">
    <text evidence="1">The sequence shown here is derived from an EMBL/GenBank/DDBJ whole genome shotgun (WGS) entry which is preliminary data.</text>
</comment>
<sequence length="646" mass="71181">MSVNWMHRIVCFALLLLPLEASASVRHALLIGNSRYEVATPLRNPENDIEIVGTALEKSGFAVTKVANARASDTLSAIEAFVKRLAVAENPVVMVYFAGHGVQLAGENYLLPVDAKLGSEEELRSVALSLGELTRRLDAVKSSLQIVVLDSCRNNPFEQTRGLRRGLATAPERLGRIVAYSTSPGNVATDGDTGASPYATALAESVRIPGLSIEGVFKRVRATVQERTGGKQEPWENSAVYGDFQFVEGKSAEAGGDEVAFFEFAALADSQEAYQKYLSRYPDGMFASLARQKITFMDKDFSFRRQNETFRHFTFTTAGDDPCGRGSFNAGQKTGDDIADGEIILLDLFFLYPDAPCKNTVFFDSLVNVDGGGFSKNRIHFDYFDSKFYRTAANIPFDPAPYAHFMERFDELIFAYRHMDKDGEILLELVEPQKPAAEYISIDSCEGTCFGLQALAKARVTIAEETRTYAFEVVSAAELGLTWKYQNTVSKLLEATATLPDGASAHPASLAFLETRTIAGWQVVAVVGPNRNLENCEASRIQEGGRRSVFRLYPYDLLTIGFTDPKRNFEEISARPFTYRVDQSEMPFITRTQSGDEIAYQIEPTTKVIEALKAGAEINLHDGMLSLTGSRAMLSELQRCITAFGG</sequence>
<gene>
    <name evidence="1" type="ORF">J2Z19_005700</name>
</gene>
<dbReference type="Proteomes" id="UP000823773">
    <property type="component" value="Unassembled WGS sequence"/>
</dbReference>
<organism evidence="1 2">
    <name type="scientific">Ensifer adhaerens</name>
    <name type="common">Sinorhizobium morelense</name>
    <dbReference type="NCBI Taxonomy" id="106592"/>
    <lineage>
        <taxon>Bacteria</taxon>
        <taxon>Pseudomonadati</taxon>
        <taxon>Pseudomonadota</taxon>
        <taxon>Alphaproteobacteria</taxon>
        <taxon>Hyphomicrobiales</taxon>
        <taxon>Rhizobiaceae</taxon>
        <taxon>Sinorhizobium/Ensifer group</taxon>
        <taxon>Ensifer</taxon>
    </lineage>
</organism>
<proteinExistence type="predicted"/>
<accession>A0ACC5T4A8</accession>
<keyword evidence="2" id="KW-1185">Reference proteome</keyword>
<name>A0ACC5T4A8_ENSAD</name>